<reference evidence="2" key="1">
    <citation type="submission" date="2021-02" db="EMBL/GenBank/DDBJ databases">
        <title>First Annotated Genome of the Yellow-green Alga Tribonema minus.</title>
        <authorList>
            <person name="Mahan K.M."/>
        </authorList>
    </citation>
    <scope>NUCLEOTIDE SEQUENCE</scope>
    <source>
        <strain evidence="2">UTEX B ZZ1240</strain>
    </source>
</reference>
<proteinExistence type="predicted"/>
<evidence type="ECO:0000313" key="2">
    <source>
        <dbReference type="EMBL" id="KAG5175699.1"/>
    </source>
</evidence>
<dbReference type="EMBL" id="JAFCMP010000547">
    <property type="protein sequence ID" value="KAG5175699.1"/>
    <property type="molecule type" value="Genomic_DNA"/>
</dbReference>
<comment type="caution">
    <text evidence="2">The sequence shown here is derived from an EMBL/GenBank/DDBJ whole genome shotgun (WGS) entry which is preliminary data.</text>
</comment>
<dbReference type="PROSITE" id="PS50836">
    <property type="entry name" value="DOMON"/>
    <property type="match status" value="1"/>
</dbReference>
<accession>A0A835YR87</accession>
<sequence>MADEYVFWWSYTDDGWLHARVVSVRARKGDSGYLAFGTSLDGRMTHGTAVIGALDGGSSSSSSGSGSVALHSLSGYSPSDVMPLPADERTLHSASIARFGESGALELKFKLKLAEEWRLRPGGARARGHCLWAYGYAAGEYHAAAGSFQVDFSTRGGADAGAQQVEL</sequence>
<evidence type="ECO:0000259" key="1">
    <source>
        <dbReference type="PROSITE" id="PS50836"/>
    </source>
</evidence>
<protein>
    <recommendedName>
        <fullName evidence="1">DOMON domain-containing protein</fullName>
    </recommendedName>
</protein>
<dbReference type="InterPro" id="IPR005018">
    <property type="entry name" value="DOMON_domain"/>
</dbReference>
<keyword evidence="3" id="KW-1185">Reference proteome</keyword>
<organism evidence="2 3">
    <name type="scientific">Tribonema minus</name>
    <dbReference type="NCBI Taxonomy" id="303371"/>
    <lineage>
        <taxon>Eukaryota</taxon>
        <taxon>Sar</taxon>
        <taxon>Stramenopiles</taxon>
        <taxon>Ochrophyta</taxon>
        <taxon>PX clade</taxon>
        <taxon>Xanthophyceae</taxon>
        <taxon>Tribonematales</taxon>
        <taxon>Tribonemataceae</taxon>
        <taxon>Tribonema</taxon>
    </lineage>
</organism>
<gene>
    <name evidence="2" type="ORF">JKP88DRAFT_338061</name>
</gene>
<name>A0A835YR87_9STRA</name>
<evidence type="ECO:0000313" key="3">
    <source>
        <dbReference type="Proteomes" id="UP000664859"/>
    </source>
</evidence>
<dbReference type="Proteomes" id="UP000664859">
    <property type="component" value="Unassembled WGS sequence"/>
</dbReference>
<dbReference type="AlphaFoldDB" id="A0A835YR87"/>
<feature type="domain" description="DOMON" evidence="1">
    <location>
        <begin position="3"/>
        <end position="135"/>
    </location>
</feature>